<dbReference type="AlphaFoldDB" id="A0A2D2DW73"/>
<reference evidence="1" key="1">
    <citation type="submission" date="2017-10" db="EMBL/GenBank/DDBJ databases">
        <title>Massilia psychrophilum sp. nov., a novel purple-pigmented bacterium isolated from Tianshan glacier, Xinjiang Municipality, China.</title>
        <authorList>
            <person name="Wang H."/>
        </authorList>
    </citation>
    <scope>NUCLEOTIDE SEQUENCE [LARGE SCALE GENOMIC DNA]</scope>
    <source>
        <strain evidence="1">B2</strain>
        <plasmid evidence="1">unnamed</plasmid>
    </source>
</reference>
<gene>
    <name evidence="1" type="ORF">CR152_32145</name>
</gene>
<accession>A0A2D2DW73</accession>
<dbReference type="RefSeq" id="WP_099883041.1">
    <property type="nucleotide sequence ID" value="NZ_CP024609.1"/>
</dbReference>
<dbReference type="EMBL" id="CP024609">
    <property type="protein sequence ID" value="ATQ79228.1"/>
    <property type="molecule type" value="Genomic_DNA"/>
</dbReference>
<dbReference type="KEGG" id="mass:CR152_32145"/>
<protein>
    <submittedName>
        <fullName evidence="1">Uncharacterized protein</fullName>
    </submittedName>
</protein>
<proteinExistence type="predicted"/>
<sequence>MANLSDFFSYVLPYVTGCSYPLAEQHIRDICIDLCTHAPVAQVAIDPLDVISGERQYDIDTPSGTVATAILEAAYYARPLRVFKTGDMHMASLQERTGEPWGIQQAAANVFTLDATPTHDAAQAIKLLVATKPTRTADTVADVLLDDYAFEIGQGVVGRLMRITGHEFANPAAAGLYTRDYEIARTTARIRAERSFGRTTTQVRARAFG</sequence>
<keyword evidence="2" id="KW-1185">Reference proteome</keyword>
<dbReference type="Proteomes" id="UP000229897">
    <property type="component" value="Plasmid unnamed"/>
</dbReference>
<dbReference type="OrthoDB" id="8565304at2"/>
<organism evidence="1 2">
    <name type="scientific">Massilia violaceinigra</name>
    <dbReference type="NCBI Taxonomy" id="2045208"/>
    <lineage>
        <taxon>Bacteria</taxon>
        <taxon>Pseudomonadati</taxon>
        <taxon>Pseudomonadota</taxon>
        <taxon>Betaproteobacteria</taxon>
        <taxon>Burkholderiales</taxon>
        <taxon>Oxalobacteraceae</taxon>
        <taxon>Telluria group</taxon>
        <taxon>Massilia</taxon>
    </lineage>
</organism>
<keyword evidence="1" id="KW-0614">Plasmid</keyword>
<name>A0A2D2DW73_9BURK</name>
<evidence type="ECO:0000313" key="1">
    <source>
        <dbReference type="EMBL" id="ATQ79228.1"/>
    </source>
</evidence>
<evidence type="ECO:0000313" key="2">
    <source>
        <dbReference type="Proteomes" id="UP000229897"/>
    </source>
</evidence>
<geneLocation type="plasmid" evidence="1 2">
    <name>unnamed</name>
</geneLocation>